<organism evidence="1 2">
    <name type="scientific">Danio rerio</name>
    <name type="common">Zebrafish</name>
    <name type="synonym">Brachydanio rerio</name>
    <dbReference type="NCBI Taxonomy" id="7955"/>
    <lineage>
        <taxon>Eukaryota</taxon>
        <taxon>Metazoa</taxon>
        <taxon>Chordata</taxon>
        <taxon>Craniata</taxon>
        <taxon>Vertebrata</taxon>
        <taxon>Euteleostomi</taxon>
        <taxon>Actinopterygii</taxon>
        <taxon>Neopterygii</taxon>
        <taxon>Teleostei</taxon>
        <taxon>Ostariophysi</taxon>
        <taxon>Cypriniformes</taxon>
        <taxon>Danionidae</taxon>
        <taxon>Danioninae</taxon>
        <taxon>Danio</taxon>
    </lineage>
</organism>
<evidence type="ECO:0000313" key="1">
    <source>
        <dbReference type="Proteomes" id="UP000000437"/>
    </source>
</evidence>
<keyword evidence="1" id="KW-1185">Reference proteome</keyword>
<dbReference type="RefSeq" id="XP_073802971.1">
    <property type="nucleotide sequence ID" value="XM_073946870.1"/>
</dbReference>
<protein>
    <submittedName>
        <fullName evidence="2">Oxysterol-binding protein-related protein 8 isoform X6</fullName>
    </submittedName>
</protein>
<accession>A0AC58J915</accession>
<name>A0AC58J915_DANRE</name>
<evidence type="ECO:0000313" key="2">
    <source>
        <dbReference type="RefSeq" id="XP_073802971.1"/>
    </source>
</evidence>
<dbReference type="Proteomes" id="UP000000437">
    <property type="component" value="Chromosome 4"/>
</dbReference>
<sequence>MPSDDAAFLTPAKMSQKGKEAGLHTPNKDQLTSPSLSPGISYSHGFDRGKEEILPLKEDSTHSISKSKSETKLYNGSDKDVSVSGNKLTKKESLKVQKKNYREEKKRATKELLSTITDPSVIVMADWLKIRGTLKSWTKLWCVLKPGVLLIYKTNKNGQWVGTVLLNACELIERPSKKDGFCFKLFHPLEQSIWAVKGPKGEAVGSITQPLPSSHLIFRAASESDGRCWMDALELALKCSSLLKRTMIREGKEDPPQTAEHSHINFYSLLRAHNMQGFQFNDSDQFKDPDLYSDKSDRENEPEQEEWENEVMEKSEESDSDTSERQEDSYIDLDPNETLRETMYIEQSHEELGEAGEASQTETVSEENKSLIWTLLKQVRPGMDLSKVVLPTFILEPRSFLDKLSDYYYHADFLSEAAVEENAYNRMKKVVKWYISGFYKKPKGLKKPYNPIIGEMYRCLWIHSRTNSKTFYIAEQVSHHPPVSAFYVSNRKDGFCLSGSILAKSKFYGNSLSAILDGEARLTFLNRGEDYVMNMPYAHCKGILYGTMTLELGGQVCIACEKTGYSAQLEFKLKPFLGSSDSVNQISGKIKLGKEVLATLEGHWDSEVFINDKKTGELETFWNPTPELRQQRLTRCTVPPEEQAEFESERLWQHVTRAINNKDQTEATNEKFILEEAQRKAARERKAKCEEWTPALFEQDPTTGEWHYRYADTRPWDPLNDLIQLEKDGCIQTKVRHRTPMVTGPKRKHKTDKPKSPESGCSSPEPDRQDSSGSERHKSKHSSRHRKKGTDLSEIQSAIESIRQTQEDINRSVSALRSRMASQTSTESSFLTHRDIAIILFLIFLQVLLNFIFK</sequence>
<reference evidence="2" key="1">
    <citation type="submission" date="2025-08" db="UniProtKB">
        <authorList>
            <consortium name="RefSeq"/>
        </authorList>
    </citation>
    <scope>IDENTIFICATION</scope>
    <source>
        <strain evidence="2">Tuebingen</strain>
        <tissue evidence="2">Fibroblasts and whole tissue</tissue>
    </source>
</reference>
<proteinExistence type="predicted"/>
<gene>
    <name evidence="2" type="primary">osbpl8</name>
</gene>